<evidence type="ECO:0000313" key="3">
    <source>
        <dbReference type="EMBL" id="GGO48986.1"/>
    </source>
</evidence>
<feature type="compositionally biased region" description="Basic and acidic residues" evidence="1">
    <location>
        <begin position="217"/>
        <end position="246"/>
    </location>
</feature>
<feature type="region of interest" description="Disordered" evidence="1">
    <location>
        <begin position="197"/>
        <end position="253"/>
    </location>
</feature>
<name>A0ABQ2MAX4_9ACTN</name>
<organism evidence="3 4">
    <name type="scientific">Streptomyces daqingensis</name>
    <dbReference type="NCBI Taxonomy" id="1472640"/>
    <lineage>
        <taxon>Bacteria</taxon>
        <taxon>Bacillati</taxon>
        <taxon>Actinomycetota</taxon>
        <taxon>Actinomycetes</taxon>
        <taxon>Kitasatosporales</taxon>
        <taxon>Streptomycetaceae</taxon>
        <taxon>Streptomyces</taxon>
    </lineage>
</organism>
<dbReference type="RefSeq" id="WP_189037203.1">
    <property type="nucleotide sequence ID" value="NZ_BMMP01000007.1"/>
</dbReference>
<keyword evidence="2" id="KW-0472">Membrane</keyword>
<keyword evidence="2" id="KW-0812">Transmembrane</keyword>
<gene>
    <name evidence="3" type="ORF">GCM10012287_25250</name>
</gene>
<dbReference type="Pfam" id="PF17258">
    <property type="entry name" value="DUF5324"/>
    <property type="match status" value="1"/>
</dbReference>
<feature type="transmembrane region" description="Helical" evidence="2">
    <location>
        <begin position="165"/>
        <end position="186"/>
    </location>
</feature>
<proteinExistence type="predicted"/>
<keyword evidence="2" id="KW-1133">Transmembrane helix</keyword>
<accession>A0ABQ2MAX4</accession>
<dbReference type="Proteomes" id="UP000631535">
    <property type="component" value="Unassembled WGS sequence"/>
</dbReference>
<reference evidence="4" key="1">
    <citation type="journal article" date="2019" name="Int. J. Syst. Evol. Microbiol.">
        <title>The Global Catalogue of Microorganisms (GCM) 10K type strain sequencing project: providing services to taxonomists for standard genome sequencing and annotation.</title>
        <authorList>
            <consortium name="The Broad Institute Genomics Platform"/>
            <consortium name="The Broad Institute Genome Sequencing Center for Infectious Disease"/>
            <person name="Wu L."/>
            <person name="Ma J."/>
        </authorList>
    </citation>
    <scope>NUCLEOTIDE SEQUENCE [LARGE SCALE GENOMIC DNA]</scope>
    <source>
        <strain evidence="4">CGMCC 4.7178</strain>
    </source>
</reference>
<sequence length="253" mass="27250">MTRIDSVRAATGSTKESVRHAAEVVAPYAGTARDTAVHYAHEAGARLGPKVSHAARQARTSARDGYDQHVVPRIAQARKSLPPELDKAATKAAKRTRKAARKATKYAAPRIENAVAEARTASGPVREEAASRSSAAVAALRGQVSAKEIEKLVRRRDRRARRGRLAKRLGLLGLLAGGVYAAWRWWDKQANPDWLVEPPEATEVGDRASLSSVDGDGSSRRSGDGRKPKSEAEAKAEEAKEAEAKAKARRHSS</sequence>
<dbReference type="InterPro" id="IPR035214">
    <property type="entry name" value="DUF5324"/>
</dbReference>
<dbReference type="EMBL" id="BMMP01000007">
    <property type="protein sequence ID" value="GGO48986.1"/>
    <property type="molecule type" value="Genomic_DNA"/>
</dbReference>
<evidence type="ECO:0000313" key="4">
    <source>
        <dbReference type="Proteomes" id="UP000631535"/>
    </source>
</evidence>
<comment type="caution">
    <text evidence="3">The sequence shown here is derived from an EMBL/GenBank/DDBJ whole genome shotgun (WGS) entry which is preliminary data.</text>
</comment>
<evidence type="ECO:0008006" key="5">
    <source>
        <dbReference type="Google" id="ProtNLM"/>
    </source>
</evidence>
<protein>
    <recommendedName>
        <fullName evidence="5">Transcriptional regulator</fullName>
    </recommendedName>
</protein>
<keyword evidence="4" id="KW-1185">Reference proteome</keyword>
<evidence type="ECO:0000256" key="2">
    <source>
        <dbReference type="SAM" id="Phobius"/>
    </source>
</evidence>
<evidence type="ECO:0000256" key="1">
    <source>
        <dbReference type="SAM" id="MobiDB-lite"/>
    </source>
</evidence>